<protein>
    <submittedName>
        <fullName evidence="2">Uncharacterized protein</fullName>
    </submittedName>
</protein>
<feature type="region of interest" description="Disordered" evidence="1">
    <location>
        <begin position="552"/>
        <end position="576"/>
    </location>
</feature>
<evidence type="ECO:0000313" key="2">
    <source>
        <dbReference type="EMBL" id="KAJ3226525.1"/>
    </source>
</evidence>
<evidence type="ECO:0000256" key="1">
    <source>
        <dbReference type="SAM" id="MobiDB-lite"/>
    </source>
</evidence>
<feature type="compositionally biased region" description="Polar residues" evidence="1">
    <location>
        <begin position="183"/>
        <end position="193"/>
    </location>
</feature>
<proteinExistence type="predicted"/>
<organism evidence="2 3">
    <name type="scientific">Clydaea vesicula</name>
    <dbReference type="NCBI Taxonomy" id="447962"/>
    <lineage>
        <taxon>Eukaryota</taxon>
        <taxon>Fungi</taxon>
        <taxon>Fungi incertae sedis</taxon>
        <taxon>Chytridiomycota</taxon>
        <taxon>Chytridiomycota incertae sedis</taxon>
        <taxon>Chytridiomycetes</taxon>
        <taxon>Lobulomycetales</taxon>
        <taxon>Lobulomycetaceae</taxon>
        <taxon>Clydaea</taxon>
    </lineage>
</organism>
<accession>A0AAD5U6W7</accession>
<keyword evidence="3" id="KW-1185">Reference proteome</keyword>
<sequence>MLLGSHKEEFDRFYKACQEWEANSNWNWLQTIRSKGELSTLVRNLINVNNDATGQKSLKLSDDLIFRWINYASSNFTAFAKWIQDHTDEKIASNAEQQQNEVVNLYNINNNGITKSCNNTGNNSNLQQLSALYNITNNTNAANFNVGNVNISLTSQNQIQSNQFHHQEQKVLHQNTNDAIRSSKLWQTSSIIPNTGGKKSKGPAVAAEPGSNKNYRQQLHHCVIPLSSATTKQKKPSKKVQAALLAAQVSQAVLQASNNSSAVTLQSNSSQCQKNNSTPTNTPILQQTSNTLATPTVSSHTPSPLSNINVASHTNGNGFAPRFNLFQQQQLSNQQGTGVFCISSNNATLEPKNLLQQNNNSQLPSYLNQNQQHFSPNCNVGQLRVNQQFQQNSNSNKIQLSLLSQQQHIAVLQNSLNFCNQQQMMQQNIANVGRRLPQRHSANMVPQSLKQQLSNHSNILQTQLINLQANCSGSSLPQQKVHFPSTPHQILSQVPTNSFLQDYQGGTDQLLFNHQQNLFETQAQSSQLASNIDIENREVDCSSSASIVNTPTLNKANASTSKPQSNNDTKLSSSEDALDTITPTNLEKNTSQSKDSDVPCVSSFVNAPTFSSNKTIVSPTTNFFYSNAPIAENSVITNVTAFSDNGIQPSNVLVSHTNHISIPQQLMQQINSQEYLSQLPYSHPNISSDIPVTTMAGSNPFKATNGVCLATVQPPSQPFLGSNFVSNKVTTAFTTPLIQKTLPSNNYHLQEQFIPPQNQIKSMFLQQHQQKTQQVEFMKIHDHKIRMENDVYFNKMFKLVKSKDELFSRPFYANEGVIDNIVDEVVVGLNPFYDFLTRFEDNLL</sequence>
<dbReference type="EMBL" id="JADGJW010000034">
    <property type="protein sequence ID" value="KAJ3226525.1"/>
    <property type="molecule type" value="Genomic_DNA"/>
</dbReference>
<dbReference type="AlphaFoldDB" id="A0AAD5U6W7"/>
<comment type="caution">
    <text evidence="2">The sequence shown here is derived from an EMBL/GenBank/DDBJ whole genome shotgun (WGS) entry which is preliminary data.</text>
</comment>
<dbReference type="Proteomes" id="UP001211065">
    <property type="component" value="Unassembled WGS sequence"/>
</dbReference>
<feature type="region of interest" description="Disordered" evidence="1">
    <location>
        <begin position="183"/>
        <end position="211"/>
    </location>
</feature>
<evidence type="ECO:0000313" key="3">
    <source>
        <dbReference type="Proteomes" id="UP001211065"/>
    </source>
</evidence>
<reference evidence="2" key="1">
    <citation type="submission" date="2020-05" db="EMBL/GenBank/DDBJ databases">
        <title>Phylogenomic resolution of chytrid fungi.</title>
        <authorList>
            <person name="Stajich J.E."/>
            <person name="Amses K."/>
            <person name="Simmons R."/>
            <person name="Seto K."/>
            <person name="Myers J."/>
            <person name="Bonds A."/>
            <person name="Quandt C.A."/>
            <person name="Barry K."/>
            <person name="Liu P."/>
            <person name="Grigoriev I."/>
            <person name="Longcore J.E."/>
            <person name="James T.Y."/>
        </authorList>
    </citation>
    <scope>NUCLEOTIDE SEQUENCE</scope>
    <source>
        <strain evidence="2">JEL0476</strain>
    </source>
</reference>
<name>A0AAD5U6W7_9FUNG</name>
<gene>
    <name evidence="2" type="ORF">HK099_004701</name>
</gene>